<keyword evidence="6 9" id="KW-1133">Transmembrane helix</keyword>
<organism evidence="12 13">
    <name type="scientific">Methylobacterium terrae</name>
    <dbReference type="NCBI Taxonomy" id="2202827"/>
    <lineage>
        <taxon>Bacteria</taxon>
        <taxon>Pseudomonadati</taxon>
        <taxon>Pseudomonadota</taxon>
        <taxon>Alphaproteobacteria</taxon>
        <taxon>Hyphomicrobiales</taxon>
        <taxon>Methylobacteriaceae</taxon>
        <taxon>Methylobacterium</taxon>
    </lineage>
</organism>
<dbReference type="InterPro" id="IPR003439">
    <property type="entry name" value="ABC_transporter-like_ATP-bd"/>
</dbReference>
<dbReference type="EMBL" id="CP029553">
    <property type="protein sequence ID" value="AWN49939.1"/>
    <property type="molecule type" value="Genomic_DNA"/>
</dbReference>
<proteinExistence type="inferred from homology"/>
<evidence type="ECO:0000256" key="3">
    <source>
        <dbReference type="ARBA" id="ARBA00022692"/>
    </source>
</evidence>
<dbReference type="GO" id="GO:0140359">
    <property type="term" value="F:ABC-type transporter activity"/>
    <property type="evidence" value="ECO:0007669"/>
    <property type="project" value="InterPro"/>
</dbReference>
<evidence type="ECO:0000256" key="7">
    <source>
        <dbReference type="ARBA" id="ARBA00023136"/>
    </source>
</evidence>
<dbReference type="InterPro" id="IPR003593">
    <property type="entry name" value="AAA+_ATPase"/>
</dbReference>
<reference evidence="12 13" key="1">
    <citation type="submission" date="2018-05" db="EMBL/GenBank/DDBJ databases">
        <title>Complete Genome Sequence of Methylobacterium sp. 17Sr1-28.</title>
        <authorList>
            <person name="Srinivasan S."/>
        </authorList>
    </citation>
    <scope>NUCLEOTIDE SEQUENCE [LARGE SCALE GENOMIC DNA]</scope>
    <source>
        <strain evidence="12 13">17Sr1-28</strain>
    </source>
</reference>
<dbReference type="SMART" id="SM00382">
    <property type="entry name" value="AAA"/>
    <property type="match status" value="1"/>
</dbReference>
<evidence type="ECO:0000256" key="1">
    <source>
        <dbReference type="ARBA" id="ARBA00004651"/>
    </source>
</evidence>
<dbReference type="PANTHER" id="PTHR24221">
    <property type="entry name" value="ATP-BINDING CASSETTE SUB-FAMILY B"/>
    <property type="match status" value="1"/>
</dbReference>
<keyword evidence="3 9" id="KW-0812">Transmembrane</keyword>
<sequence length="653" mass="71963">MPSGTGSLFTTQIPPAEPERPGLVATYRRLWPYLWPHGRPDLQRRVFVAFGLLLVAKVVTLAMPFTFKWATDALVAVVGGKGETVPTGIWAVPALMILLYGVARIAMALLTQVRDGLFAKVAMHAVRRLALQTFQHMHQLSLRFHLERKTGGLTRVLERGRNGIEELSRLMVLTLVPTIVEFLLVLGTLAYEFSLSYSAVVLVMVAAYLGYTYKATEWRIAIRRRMNDSDTDANTKAVDSLLNYETVKYFGAESRETARYDQSMARYEKASTQTYVSLAVLNAGQAVIFTIGMSVVMWLAARDIMAGRATIGGFVLVNTMLVQLSMPLNFMGMIYREIKQALIDIDDMFKILHRNPEIADRPGAAPLAIRDAVVRFEDVHFAYVPERPILRGISFTVPAGRTVAIVGPSGAGKSTLSRLLFRFYEPQSGRITIDGQDIAAVQQDSLRAAIGMVPQDTVLFNDTIGYNVRYGRWEASEEEVREAARLAQIDRFIAALPEGYDTPVGERGLKLSGGEKQRVAIARTILKAPPILVLDEATSALDSFTEREIQDALDRVSRGRTTLVIAHRLSTVVGADEIIVLDQGRIAERGTHGALLAQGGVYAAMWNRQREADAAREALKRAESEEGESLRTHLEPGELPGPVAKAPEPAAVS</sequence>
<dbReference type="PANTHER" id="PTHR24221:SF654">
    <property type="entry name" value="ATP-BINDING CASSETTE SUB-FAMILY B MEMBER 6"/>
    <property type="match status" value="1"/>
</dbReference>
<keyword evidence="7 9" id="KW-0472">Membrane</keyword>
<evidence type="ECO:0000313" key="12">
    <source>
        <dbReference type="EMBL" id="AWN49939.1"/>
    </source>
</evidence>
<dbReference type="Gene3D" id="3.40.50.300">
    <property type="entry name" value="P-loop containing nucleotide triphosphate hydrolases"/>
    <property type="match status" value="1"/>
</dbReference>
<dbReference type="FunFam" id="3.40.50.300:FF:003468">
    <property type="entry name" value="ABC transporter"/>
    <property type="match status" value="1"/>
</dbReference>
<gene>
    <name evidence="12" type="ORF">DK419_08295</name>
</gene>
<evidence type="ECO:0000259" key="10">
    <source>
        <dbReference type="PROSITE" id="PS50893"/>
    </source>
</evidence>
<evidence type="ECO:0000256" key="2">
    <source>
        <dbReference type="ARBA" id="ARBA00005417"/>
    </source>
</evidence>
<evidence type="ECO:0000259" key="11">
    <source>
        <dbReference type="PROSITE" id="PS50929"/>
    </source>
</evidence>
<feature type="compositionally biased region" description="Basic and acidic residues" evidence="8">
    <location>
        <begin position="616"/>
        <end position="636"/>
    </location>
</feature>
<dbReference type="GO" id="GO:0016887">
    <property type="term" value="F:ATP hydrolysis activity"/>
    <property type="evidence" value="ECO:0007669"/>
    <property type="project" value="InterPro"/>
</dbReference>
<dbReference type="InterPro" id="IPR017871">
    <property type="entry name" value="ABC_transporter-like_CS"/>
</dbReference>
<dbReference type="InterPro" id="IPR039421">
    <property type="entry name" value="Type_1_exporter"/>
</dbReference>
<dbReference type="GO" id="GO:0005524">
    <property type="term" value="F:ATP binding"/>
    <property type="evidence" value="ECO:0007669"/>
    <property type="project" value="UniProtKB-KW"/>
</dbReference>
<dbReference type="GO" id="GO:0005886">
    <property type="term" value="C:plasma membrane"/>
    <property type="evidence" value="ECO:0007669"/>
    <property type="project" value="UniProtKB-SubCell"/>
</dbReference>
<dbReference type="PROSITE" id="PS00211">
    <property type="entry name" value="ABC_TRANSPORTER_1"/>
    <property type="match status" value="1"/>
</dbReference>
<dbReference type="Gene3D" id="1.20.1560.10">
    <property type="entry name" value="ABC transporter type 1, transmembrane domain"/>
    <property type="match status" value="1"/>
</dbReference>
<dbReference type="CDD" id="cd18582">
    <property type="entry name" value="ABC_6TM_ATM1_ABCB7"/>
    <property type="match status" value="1"/>
</dbReference>
<dbReference type="PROSITE" id="PS50929">
    <property type="entry name" value="ABC_TM1F"/>
    <property type="match status" value="1"/>
</dbReference>
<feature type="transmembrane region" description="Helical" evidence="9">
    <location>
        <begin position="275"/>
        <end position="299"/>
    </location>
</feature>
<feature type="transmembrane region" description="Helical" evidence="9">
    <location>
        <begin position="197"/>
        <end position="216"/>
    </location>
</feature>
<dbReference type="AlphaFoldDB" id="A0A2U8WV53"/>
<comment type="similarity">
    <text evidence="2">Belongs to the ABC transporter superfamily.</text>
</comment>
<evidence type="ECO:0000256" key="6">
    <source>
        <dbReference type="ARBA" id="ARBA00022989"/>
    </source>
</evidence>
<evidence type="ECO:0000256" key="5">
    <source>
        <dbReference type="ARBA" id="ARBA00022840"/>
    </source>
</evidence>
<feature type="domain" description="ABC transporter" evidence="10">
    <location>
        <begin position="374"/>
        <end position="608"/>
    </location>
</feature>
<dbReference type="InterPro" id="IPR036640">
    <property type="entry name" value="ABC1_TM_sf"/>
</dbReference>
<feature type="transmembrane region" description="Helical" evidence="9">
    <location>
        <begin position="311"/>
        <end position="330"/>
    </location>
</feature>
<name>A0A2U8WV53_9HYPH</name>
<dbReference type="PROSITE" id="PS50893">
    <property type="entry name" value="ABC_TRANSPORTER_2"/>
    <property type="match status" value="1"/>
</dbReference>
<keyword evidence="4" id="KW-0547">Nucleotide-binding</keyword>
<keyword evidence="13" id="KW-1185">Reference proteome</keyword>
<dbReference type="SUPFAM" id="SSF90123">
    <property type="entry name" value="ABC transporter transmembrane region"/>
    <property type="match status" value="1"/>
</dbReference>
<dbReference type="Pfam" id="PF00664">
    <property type="entry name" value="ABC_membrane"/>
    <property type="match status" value="1"/>
</dbReference>
<dbReference type="SUPFAM" id="SSF52540">
    <property type="entry name" value="P-loop containing nucleoside triphosphate hydrolases"/>
    <property type="match status" value="1"/>
</dbReference>
<dbReference type="InterPro" id="IPR027417">
    <property type="entry name" value="P-loop_NTPase"/>
</dbReference>
<dbReference type="OrthoDB" id="9804259at2"/>
<feature type="transmembrane region" description="Helical" evidence="9">
    <location>
        <begin position="87"/>
        <end position="110"/>
    </location>
</feature>
<protein>
    <submittedName>
        <fullName evidence="12">Metal ABC transporter permease</fullName>
    </submittedName>
</protein>
<comment type="subcellular location">
    <subcellularLocation>
        <location evidence="1">Cell membrane</location>
        <topology evidence="1">Multi-pass membrane protein</topology>
    </subcellularLocation>
</comment>
<evidence type="ECO:0000256" key="4">
    <source>
        <dbReference type="ARBA" id="ARBA00022741"/>
    </source>
</evidence>
<keyword evidence="5" id="KW-0067">ATP-binding</keyword>
<feature type="domain" description="ABC transmembrane type-1" evidence="11">
    <location>
        <begin position="47"/>
        <end position="340"/>
    </location>
</feature>
<accession>A0A2U8WV53</accession>
<dbReference type="InterPro" id="IPR011527">
    <property type="entry name" value="ABC1_TM_dom"/>
</dbReference>
<evidence type="ECO:0000256" key="8">
    <source>
        <dbReference type="SAM" id="MobiDB-lite"/>
    </source>
</evidence>
<evidence type="ECO:0000313" key="13">
    <source>
        <dbReference type="Proteomes" id="UP000245444"/>
    </source>
</evidence>
<dbReference type="Proteomes" id="UP000245444">
    <property type="component" value="Chromosome"/>
</dbReference>
<evidence type="ECO:0000256" key="9">
    <source>
        <dbReference type="SAM" id="Phobius"/>
    </source>
</evidence>
<feature type="transmembrane region" description="Helical" evidence="9">
    <location>
        <begin position="170"/>
        <end position="191"/>
    </location>
</feature>
<feature type="transmembrane region" description="Helical" evidence="9">
    <location>
        <begin position="46"/>
        <end position="67"/>
    </location>
</feature>
<feature type="region of interest" description="Disordered" evidence="8">
    <location>
        <begin position="616"/>
        <end position="653"/>
    </location>
</feature>
<dbReference type="CDD" id="cd03253">
    <property type="entry name" value="ABCC_ATM1_transporter"/>
    <property type="match status" value="1"/>
</dbReference>
<dbReference type="Pfam" id="PF00005">
    <property type="entry name" value="ABC_tran"/>
    <property type="match status" value="1"/>
</dbReference>
<dbReference type="KEGG" id="mtea:DK419_08295"/>